<dbReference type="GO" id="GO:0016301">
    <property type="term" value="F:kinase activity"/>
    <property type="evidence" value="ECO:0007669"/>
    <property type="project" value="UniProtKB-KW"/>
</dbReference>
<keyword evidence="4" id="KW-0067">ATP-binding</keyword>
<evidence type="ECO:0000259" key="6">
    <source>
        <dbReference type="Pfam" id="PF00288"/>
    </source>
</evidence>
<keyword evidence="2" id="KW-0547">Nucleotide-binding</keyword>
<dbReference type="InterPro" id="IPR020568">
    <property type="entry name" value="Ribosomal_Su5_D2-typ_SF"/>
</dbReference>
<dbReference type="Pfam" id="PF00288">
    <property type="entry name" value="GHMP_kinases_N"/>
    <property type="match status" value="1"/>
</dbReference>
<evidence type="ECO:0000256" key="4">
    <source>
        <dbReference type="ARBA" id="ARBA00022840"/>
    </source>
</evidence>
<keyword evidence="8" id="KW-1185">Reference proteome</keyword>
<sequence length="299" mass="31940">MNKGMGSSVGTFGELAQGERDGQPFLFTLPVPIKSRAVFVPDGLQGVRSHQSHKKKAVQAAELALERLRKNTGGMLYLSSQIPVGKGMASSSADMTAAVRAVAASFGTSLPGTDIAKIAAAIEPTDGVMYEGINAINQQTGELLHAYPDVPELFLLGYDSGGRLNTQRYYRMKRSYSPAEKAAMKQLFDELHQGLLSGDQAAILSAATKSAALNDRLLSKPFFDLFANLAVTFGCGVIAGHSGTVIGLLFSKNDPRFLEKKEQAERIIEQKTKWQPVLSASVSGPSVAFGPKKAGLHQL</sequence>
<dbReference type="InterPro" id="IPR012363">
    <property type="entry name" value="PduX"/>
</dbReference>
<feature type="transmembrane region" description="Helical" evidence="5">
    <location>
        <begin position="225"/>
        <end position="250"/>
    </location>
</feature>
<dbReference type="Proteomes" id="UP000031982">
    <property type="component" value="Unassembled WGS sequence"/>
</dbReference>
<keyword evidence="5" id="KW-0812">Transmembrane</keyword>
<dbReference type="EMBL" id="JXLP01000005">
    <property type="protein sequence ID" value="KIL79080.1"/>
    <property type="molecule type" value="Genomic_DNA"/>
</dbReference>
<keyword evidence="5" id="KW-1133">Transmembrane helix</keyword>
<keyword evidence="5" id="KW-0472">Membrane</keyword>
<evidence type="ECO:0000256" key="1">
    <source>
        <dbReference type="ARBA" id="ARBA00022679"/>
    </source>
</evidence>
<dbReference type="PIRSF" id="PIRSF033887">
    <property type="entry name" value="PduX"/>
    <property type="match status" value="1"/>
</dbReference>
<feature type="domain" description="GHMP kinase N-terminal" evidence="6">
    <location>
        <begin position="58"/>
        <end position="124"/>
    </location>
</feature>
<accession>A0ABR5AWU9</accession>
<proteinExistence type="predicted"/>
<evidence type="ECO:0000256" key="3">
    <source>
        <dbReference type="ARBA" id="ARBA00022777"/>
    </source>
</evidence>
<organism evidence="7 8">
    <name type="scientific">Bacillus badius</name>
    <dbReference type="NCBI Taxonomy" id="1455"/>
    <lineage>
        <taxon>Bacteria</taxon>
        <taxon>Bacillati</taxon>
        <taxon>Bacillota</taxon>
        <taxon>Bacilli</taxon>
        <taxon>Bacillales</taxon>
        <taxon>Bacillaceae</taxon>
        <taxon>Pseudobacillus</taxon>
    </lineage>
</organism>
<evidence type="ECO:0000313" key="7">
    <source>
        <dbReference type="EMBL" id="KIL79080.1"/>
    </source>
</evidence>
<evidence type="ECO:0000256" key="2">
    <source>
        <dbReference type="ARBA" id="ARBA00022741"/>
    </source>
</evidence>
<evidence type="ECO:0000313" key="8">
    <source>
        <dbReference type="Proteomes" id="UP000031982"/>
    </source>
</evidence>
<dbReference type="InterPro" id="IPR014721">
    <property type="entry name" value="Ribsml_uS5_D2-typ_fold_subgr"/>
</dbReference>
<reference evidence="7 8" key="1">
    <citation type="submission" date="2015-01" db="EMBL/GenBank/DDBJ databases">
        <title>Genome Assembly of Bacillus badius MTCC 1458.</title>
        <authorList>
            <person name="Verma A."/>
            <person name="Khatri I."/>
            <person name="Mual P."/>
            <person name="Subramanian S."/>
            <person name="Krishnamurthi S."/>
        </authorList>
    </citation>
    <scope>NUCLEOTIDE SEQUENCE [LARGE SCALE GENOMIC DNA]</scope>
    <source>
        <strain evidence="7 8">MTCC 1458</strain>
    </source>
</reference>
<dbReference type="SUPFAM" id="SSF54211">
    <property type="entry name" value="Ribosomal protein S5 domain 2-like"/>
    <property type="match status" value="1"/>
</dbReference>
<dbReference type="InterPro" id="IPR006204">
    <property type="entry name" value="GHMP_kinase_N_dom"/>
</dbReference>
<evidence type="ECO:0000256" key="5">
    <source>
        <dbReference type="SAM" id="Phobius"/>
    </source>
</evidence>
<name>A0ABR5AWU9_BACBA</name>
<comment type="caution">
    <text evidence="7">The sequence shown here is derived from an EMBL/GenBank/DDBJ whole genome shotgun (WGS) entry which is preliminary data.</text>
</comment>
<dbReference type="PANTHER" id="PTHR43527">
    <property type="entry name" value="4-DIPHOSPHOCYTIDYL-2-C-METHYL-D-ERYTHRITOL KINASE, CHLOROPLASTIC"/>
    <property type="match status" value="1"/>
</dbReference>
<dbReference type="RefSeq" id="WP_052477291.1">
    <property type="nucleotide sequence ID" value="NZ_JARTHD010000008.1"/>
</dbReference>
<protein>
    <submittedName>
        <fullName evidence="7">Threonine kinase in B12 biosynthesis</fullName>
    </submittedName>
</protein>
<dbReference type="Gene3D" id="3.30.230.10">
    <property type="match status" value="1"/>
</dbReference>
<keyword evidence="1" id="KW-0808">Transferase</keyword>
<gene>
    <name evidence="7" type="ORF">SD77_3881</name>
</gene>
<dbReference type="PANTHER" id="PTHR43527:SF1">
    <property type="entry name" value="L-THREONINE KINASE"/>
    <property type="match status" value="1"/>
</dbReference>
<keyword evidence="3 7" id="KW-0418">Kinase</keyword>